<dbReference type="Pfam" id="PF00107">
    <property type="entry name" value="ADH_zinc_N"/>
    <property type="match status" value="1"/>
</dbReference>
<comment type="caution">
    <text evidence="7">The sequence shown here is derived from an EMBL/GenBank/DDBJ whole genome shotgun (WGS) entry which is preliminary data.</text>
</comment>
<gene>
    <name evidence="7" type="ORF">JGB26_19140</name>
</gene>
<evidence type="ECO:0000256" key="3">
    <source>
        <dbReference type="ARBA" id="ARBA00022833"/>
    </source>
</evidence>
<feature type="compositionally biased region" description="Low complexity" evidence="4">
    <location>
        <begin position="1"/>
        <end position="19"/>
    </location>
</feature>
<feature type="region of interest" description="Disordered" evidence="4">
    <location>
        <begin position="1"/>
        <end position="65"/>
    </location>
</feature>
<dbReference type="SUPFAM" id="SSF51735">
    <property type="entry name" value="NAD(P)-binding Rossmann-fold domains"/>
    <property type="match status" value="1"/>
</dbReference>
<evidence type="ECO:0000313" key="7">
    <source>
        <dbReference type="EMBL" id="MBJ3809207.1"/>
    </source>
</evidence>
<proteinExistence type="predicted"/>
<evidence type="ECO:0000259" key="6">
    <source>
        <dbReference type="Pfam" id="PF08240"/>
    </source>
</evidence>
<keyword evidence="3" id="KW-0862">Zinc</keyword>
<evidence type="ECO:0000256" key="2">
    <source>
        <dbReference type="ARBA" id="ARBA00022723"/>
    </source>
</evidence>
<feature type="domain" description="Alcohol dehydrogenase-like N-terminal" evidence="6">
    <location>
        <begin position="66"/>
        <end position="149"/>
    </location>
</feature>
<dbReference type="Gene3D" id="3.40.50.720">
    <property type="entry name" value="NAD(P)-binding Rossmann-like Domain"/>
    <property type="match status" value="1"/>
</dbReference>
<name>A0ABS0X7L9_9ACTN</name>
<dbReference type="InterPro" id="IPR013154">
    <property type="entry name" value="ADH-like_N"/>
</dbReference>
<dbReference type="InterPro" id="IPR036291">
    <property type="entry name" value="NAD(P)-bd_dom_sf"/>
</dbReference>
<feature type="compositionally biased region" description="Low complexity" evidence="4">
    <location>
        <begin position="51"/>
        <end position="65"/>
    </location>
</feature>
<reference evidence="7 8" key="1">
    <citation type="submission" date="2020-12" db="EMBL/GenBank/DDBJ databases">
        <title>Streptomyces typhae sp. nov., a novel endophytic actinomycete isolated from the root of cattail pollen (Typha angustifolia L.).</title>
        <authorList>
            <person name="Peng C."/>
            <person name="Liu C."/>
        </authorList>
    </citation>
    <scope>NUCLEOTIDE SEQUENCE [LARGE SCALE GENOMIC DNA]</scope>
    <source>
        <strain evidence="7 8">JCM 4753</strain>
    </source>
</reference>
<dbReference type="PANTHER" id="PTHR42813:SF2">
    <property type="entry name" value="DEHYDROGENASE, ZINC-CONTAINING, PUTATIVE (AFU_ORTHOLOGUE AFUA_2G02810)-RELATED"/>
    <property type="match status" value="1"/>
</dbReference>
<keyword evidence="2" id="KW-0479">Metal-binding</keyword>
<organism evidence="7 8">
    <name type="scientific">Streptomyces flavofungini</name>
    <dbReference type="NCBI Taxonomy" id="68200"/>
    <lineage>
        <taxon>Bacteria</taxon>
        <taxon>Bacillati</taxon>
        <taxon>Actinomycetota</taxon>
        <taxon>Actinomycetes</taxon>
        <taxon>Kitasatosporales</taxon>
        <taxon>Streptomycetaceae</taxon>
        <taxon>Streptomyces</taxon>
    </lineage>
</organism>
<evidence type="ECO:0000313" key="8">
    <source>
        <dbReference type="Proteomes" id="UP000634780"/>
    </source>
</evidence>
<dbReference type="InterPro" id="IPR013149">
    <property type="entry name" value="ADH-like_C"/>
</dbReference>
<evidence type="ECO:0000256" key="4">
    <source>
        <dbReference type="SAM" id="MobiDB-lite"/>
    </source>
</evidence>
<sequence length="349" mass="36180">MRLTTGCTTTDPPTRTTRTPGHEGADACSVRAAPGSTGQHRAAPGGAWRRGPSGPGAALPSGATPFKGPFAPGHECVARIVEPGPDCTAPTTGDLVVVPWHISCGTCTRCVLGRPSPCERTPRYAMFGLPLGGNWGGMFTERFTVPWAQANVQRLPDGVSPSAAAAASDSLTDACDAVRHGLQPHPAQDIAVLGGLTHGRCACACAASLGAAGVMYVDRDGRRRSIAEGFGATTVDNARELGQRRFPVTTDAAGDPRSLAAALKAAAPGGHCHSIGICFQPAPLPLMTMYMDAITFTTGRPDTPHLADVLHLLQTHSVGPLAAYSHPITFDDLPEALPELPAKPRVLLD</sequence>
<protein>
    <submittedName>
        <fullName evidence="7">Alcohol dehydrogenase catalytic domain-containing protein</fullName>
    </submittedName>
</protein>
<dbReference type="PANTHER" id="PTHR42813">
    <property type="entry name" value="ZINC-TYPE ALCOHOL DEHYDROGENASE-LIKE"/>
    <property type="match status" value="1"/>
</dbReference>
<evidence type="ECO:0000259" key="5">
    <source>
        <dbReference type="Pfam" id="PF00107"/>
    </source>
</evidence>
<dbReference type="EMBL" id="JAEKOZ010000010">
    <property type="protein sequence ID" value="MBJ3809207.1"/>
    <property type="molecule type" value="Genomic_DNA"/>
</dbReference>
<dbReference type="InterPro" id="IPR011032">
    <property type="entry name" value="GroES-like_sf"/>
</dbReference>
<dbReference type="Gene3D" id="3.90.180.10">
    <property type="entry name" value="Medium-chain alcohol dehydrogenases, catalytic domain"/>
    <property type="match status" value="1"/>
</dbReference>
<feature type="domain" description="Alcohol dehydrogenase-like C-terminal" evidence="5">
    <location>
        <begin position="199"/>
        <end position="296"/>
    </location>
</feature>
<accession>A0ABS0X7L9</accession>
<dbReference type="SUPFAM" id="SSF50129">
    <property type="entry name" value="GroES-like"/>
    <property type="match status" value="1"/>
</dbReference>
<comment type="cofactor">
    <cofactor evidence="1">
        <name>Zn(2+)</name>
        <dbReference type="ChEBI" id="CHEBI:29105"/>
    </cofactor>
</comment>
<evidence type="ECO:0000256" key="1">
    <source>
        <dbReference type="ARBA" id="ARBA00001947"/>
    </source>
</evidence>
<dbReference type="Proteomes" id="UP000634780">
    <property type="component" value="Unassembled WGS sequence"/>
</dbReference>
<dbReference type="Pfam" id="PF08240">
    <property type="entry name" value="ADH_N"/>
    <property type="match status" value="1"/>
</dbReference>
<keyword evidence="8" id="KW-1185">Reference proteome</keyword>